<dbReference type="PATRIC" id="fig|1262449.3.peg.1440"/>
<keyword evidence="1 5" id="KW-0489">Methyltransferase</keyword>
<dbReference type="Pfam" id="PF00398">
    <property type="entry name" value="RrnaAD"/>
    <property type="match status" value="1"/>
</dbReference>
<dbReference type="InterPro" id="IPR001737">
    <property type="entry name" value="KsgA/Erm"/>
</dbReference>
<keyword evidence="4" id="KW-0694">RNA-binding</keyword>
<reference evidence="6" key="2">
    <citation type="submission" date="2015-10" db="EMBL/GenBank/DDBJ databases">
        <title>Improved Draft Genome Sequence of Clostridium pasteurianum Strain ATCC 6013 (DSM 525) Using a Hybrid Next-Generation Sequencing Approach.</title>
        <authorList>
            <person name="Pyne M.E."/>
            <person name="Utturkar S.M."/>
            <person name="Brown S.D."/>
            <person name="Moo-Young M."/>
            <person name="Chung D.A."/>
            <person name="Chou P.C."/>
        </authorList>
    </citation>
    <scope>NUCLEOTIDE SEQUENCE</scope>
    <source>
        <strain evidence="6">ATCC 6013</strain>
    </source>
</reference>
<evidence type="ECO:0000256" key="4">
    <source>
        <dbReference type="ARBA" id="ARBA00022884"/>
    </source>
</evidence>
<reference evidence="6 7" key="3">
    <citation type="journal article" name="Genome Announc.">
        <title>Improved Draft Genome Sequence of Clostridium pasteurianum Strain ATCC 6013 (DSM 525) Using a Hybrid Next-Generation Sequencing Approach.</title>
        <authorList>
            <person name="Pyne M.E."/>
            <person name="Utturkar S."/>
            <person name="Brown S.D."/>
            <person name="Moo-Young M."/>
            <person name="Chung D.A."/>
            <person name="Chou C.P."/>
        </authorList>
    </citation>
    <scope>NUCLEOTIDE SEQUENCE [LARGE SCALE GENOMIC DNA]</scope>
    <source>
        <strain evidence="6 7">ATCC 6013</strain>
    </source>
</reference>
<dbReference type="eggNOG" id="COG3963">
    <property type="taxonomic scope" value="Bacteria"/>
</dbReference>
<dbReference type="RefSeq" id="WP_003443448.1">
    <property type="nucleotide sequence ID" value="NZ_ANZB01000004.1"/>
</dbReference>
<dbReference type="GO" id="GO:0008168">
    <property type="term" value="F:methyltransferase activity"/>
    <property type="evidence" value="ECO:0007669"/>
    <property type="project" value="UniProtKB-KW"/>
</dbReference>
<proteinExistence type="predicted"/>
<evidence type="ECO:0000256" key="1">
    <source>
        <dbReference type="ARBA" id="ARBA00022603"/>
    </source>
</evidence>
<keyword evidence="2 5" id="KW-0808">Transferase</keyword>
<dbReference type="EMBL" id="JPGY02000001">
    <property type="protein sequence ID" value="KRU12328.1"/>
    <property type="molecule type" value="Genomic_DNA"/>
</dbReference>
<dbReference type="KEGG" id="cpat:CLPA_c16020"/>
<dbReference type="GeneID" id="93073769"/>
<evidence type="ECO:0000313" key="7">
    <source>
        <dbReference type="Proteomes" id="UP000028042"/>
    </source>
</evidence>
<dbReference type="Proteomes" id="UP000030905">
    <property type="component" value="Chromosome"/>
</dbReference>
<dbReference type="GO" id="GO:0032259">
    <property type="term" value="P:methylation"/>
    <property type="evidence" value="ECO:0007669"/>
    <property type="project" value="UniProtKB-KW"/>
</dbReference>
<dbReference type="GO" id="GO:0003723">
    <property type="term" value="F:RNA binding"/>
    <property type="evidence" value="ECO:0007669"/>
    <property type="project" value="UniProtKB-KW"/>
</dbReference>
<keyword evidence="8" id="KW-1185">Reference proteome</keyword>
<evidence type="ECO:0000313" key="5">
    <source>
        <dbReference type="EMBL" id="AJA51665.1"/>
    </source>
</evidence>
<keyword evidence="3" id="KW-0949">S-adenosyl-L-methionine</keyword>
<evidence type="ECO:0000256" key="3">
    <source>
        <dbReference type="ARBA" id="ARBA00022691"/>
    </source>
</evidence>
<evidence type="ECO:0000313" key="6">
    <source>
        <dbReference type="EMBL" id="KRU12328.1"/>
    </source>
</evidence>
<dbReference type="Proteomes" id="UP000028042">
    <property type="component" value="Unassembled WGS sequence"/>
</dbReference>
<reference evidence="5 8" key="1">
    <citation type="journal article" date="2015" name="Genome Announc.">
        <title>Complete Genome Sequence of the Nitrogen-Fixing and Solvent-Producing Clostridium pasteurianum DSM 525.</title>
        <authorList>
            <person name="Poehlein A."/>
            <person name="Grosse-Honebrink A."/>
            <person name="Zhang Y."/>
            <person name="Minton N.P."/>
            <person name="Daniel R."/>
        </authorList>
    </citation>
    <scope>NUCLEOTIDE SEQUENCE [LARGE SCALE GENOMIC DNA]</scope>
    <source>
        <strain evidence="5">DSM 525</strain>
        <strain evidence="8">DSM 525 / ATCC 6013</strain>
    </source>
</reference>
<name>A0A0H3J482_CLOPA</name>
<protein>
    <submittedName>
        <fullName evidence="5">Phospholipid N-methyltransferase</fullName>
    </submittedName>
    <submittedName>
        <fullName evidence="6">Ribosomal RNA adenine methylase transferase</fullName>
    </submittedName>
</protein>
<dbReference type="InterPro" id="IPR029063">
    <property type="entry name" value="SAM-dependent_MTases_sf"/>
</dbReference>
<dbReference type="KEGG" id="cpae:CPAST_c16020"/>
<dbReference type="Gene3D" id="3.40.50.150">
    <property type="entry name" value="Vaccinia Virus protein VP39"/>
    <property type="match status" value="1"/>
</dbReference>
<sequence>MNFLLFLKQYITKPRTVGAVLPSSKYLATKMIENVDFNYSSCIVEYGPGTGVFTERILKKRKKNTMVFLFETNKNFYNLIKEKYRDEPNFYIINNSAEYIGKYLKKYGICKADYIVSGLPFASLPNNISSNILTETEKYLNKHGKFITFQYTLLKKNFIEKYFNEIHIKRELRNVPPAYVLCCTN</sequence>
<gene>
    <name evidence="5" type="ORF">CLPA_c16020</name>
    <name evidence="6" type="ORF">CP6013_01575</name>
</gene>
<dbReference type="SUPFAM" id="SSF53335">
    <property type="entry name" value="S-adenosyl-L-methionine-dependent methyltransferases"/>
    <property type="match status" value="1"/>
</dbReference>
<dbReference type="EMBL" id="CP009268">
    <property type="protein sequence ID" value="AJA51665.1"/>
    <property type="molecule type" value="Genomic_DNA"/>
</dbReference>
<accession>A0A0H3J482</accession>
<evidence type="ECO:0000256" key="2">
    <source>
        <dbReference type="ARBA" id="ARBA00022679"/>
    </source>
</evidence>
<evidence type="ECO:0000313" key="8">
    <source>
        <dbReference type="Proteomes" id="UP000030905"/>
    </source>
</evidence>
<dbReference type="AlphaFoldDB" id="A0A0H3J482"/>
<organism evidence="5 8">
    <name type="scientific">Clostridium pasteurianum DSM 525 = ATCC 6013</name>
    <dbReference type="NCBI Taxonomy" id="1262449"/>
    <lineage>
        <taxon>Bacteria</taxon>
        <taxon>Bacillati</taxon>
        <taxon>Bacillota</taxon>
        <taxon>Clostridia</taxon>
        <taxon>Eubacteriales</taxon>
        <taxon>Clostridiaceae</taxon>
        <taxon>Clostridium</taxon>
    </lineage>
</organism>